<evidence type="ECO:0000313" key="4">
    <source>
        <dbReference type="Proteomes" id="UP000103899"/>
    </source>
</evidence>
<proteinExistence type="predicted"/>
<feature type="domain" description="C-type lectin" evidence="2">
    <location>
        <begin position="138"/>
        <end position="249"/>
    </location>
</feature>
<dbReference type="CDD" id="cd00037">
    <property type="entry name" value="CLECT"/>
    <property type="match status" value="1"/>
</dbReference>
<evidence type="ECO:0000256" key="1">
    <source>
        <dbReference type="SAM" id="Phobius"/>
    </source>
</evidence>
<keyword evidence="1" id="KW-1133">Transmembrane helix</keyword>
<dbReference type="SUPFAM" id="SSF56436">
    <property type="entry name" value="C-type lectin-like"/>
    <property type="match status" value="1"/>
</dbReference>
<evidence type="ECO:0000259" key="2">
    <source>
        <dbReference type="PROSITE" id="PS50041"/>
    </source>
</evidence>
<reference evidence="3 4" key="1">
    <citation type="journal article" date="2012" name="J. Virol.">
        <title>A Novel Bat Herpesvirus Encodes Homologues of Major Histocompatibility Complex Classes I and II, C-Type Lectin, and a Unique Family of Immune-Related Genes.</title>
        <authorList>
            <person name="Zhang H."/>
            <person name="Todd S."/>
            <person name="Tachedjian M."/>
            <person name="Barr J.A."/>
            <person name="Luo M."/>
            <person name="Yu M."/>
            <person name="Marsh G.A."/>
            <person name="Crameri G."/>
            <person name="Wang L.F."/>
        </authorList>
    </citation>
    <scope>NUCLEOTIDE SEQUENCE [LARGE SCALE GENOMIC DNA]</scope>
    <source>
        <strain evidence="3">B7D8</strain>
    </source>
</reference>
<dbReference type="InterPro" id="IPR016186">
    <property type="entry name" value="C-type_lectin-like/link_sf"/>
</dbReference>
<sequence>MVSLDRFKTKPASVDRGKFQVVCDTSFWQKHHVCRRWVLAAMVLLCTVALYALVFAAAYFGGILFDGSAAENDEHDSSALPSSANRAPVNYSFKDIMRAVEAKDEQPLDVAWPAKYLSYRWFSHSCVNRSCSYPWIGWDGVCFYSPPVELSWWKADAYCGKLQYTAELAGVRTSEELDFLLSGRYDGYLVGRYKMGNRSEDALIIRGLYPWDTLKDLTINGSSRGQVYINDTELWADSNSFRRRRFVCRLNTTFQCDLSRRIHCGYGVNLKHRRYCRDEVLTGAVPVDGSTDPPSWWWNGFWSP</sequence>
<dbReference type="InterPro" id="IPR016187">
    <property type="entry name" value="CTDL_fold"/>
</dbReference>
<keyword evidence="4" id="KW-1185">Reference proteome</keyword>
<evidence type="ECO:0000313" key="3">
    <source>
        <dbReference type="EMBL" id="AFK84002.1"/>
    </source>
</evidence>
<dbReference type="InterPro" id="IPR001304">
    <property type="entry name" value="C-type_lectin-like"/>
</dbReference>
<name>I3VQF8_9BETA</name>
<dbReference type="Proteomes" id="UP000103899">
    <property type="component" value="Segment"/>
</dbReference>
<feature type="transmembrane region" description="Helical" evidence="1">
    <location>
        <begin position="37"/>
        <end position="60"/>
    </location>
</feature>
<keyword evidence="1" id="KW-0472">Membrane</keyword>
<dbReference type="EMBL" id="JQ805139">
    <property type="protein sequence ID" value="AFK84002.1"/>
    <property type="molecule type" value="Genomic_DNA"/>
</dbReference>
<dbReference type="RefSeq" id="YP_010797191.1">
    <property type="nucleotide sequence ID" value="NC_076129.1"/>
</dbReference>
<dbReference type="GeneID" id="80534894"/>
<protein>
    <submittedName>
        <fullName evidence="3">B156</fullName>
    </submittedName>
</protein>
<dbReference type="KEGG" id="vg:80534894"/>
<dbReference type="Gene3D" id="3.10.100.10">
    <property type="entry name" value="Mannose-Binding Protein A, subunit A"/>
    <property type="match status" value="1"/>
</dbReference>
<accession>I3VQF8</accession>
<keyword evidence="1" id="KW-0812">Transmembrane</keyword>
<organism evidence="3 4">
    <name type="scientific">miniopterid betaherpesvirus 1</name>
    <dbReference type="NCBI Taxonomy" id="3070189"/>
    <lineage>
        <taxon>Viruses</taxon>
        <taxon>Duplodnaviria</taxon>
        <taxon>Heunggongvirae</taxon>
        <taxon>Peploviricota</taxon>
        <taxon>Herviviricetes</taxon>
        <taxon>Herpesvirales</taxon>
        <taxon>Orthoherpesviridae</taxon>
        <taxon>Betaherpesvirinae</taxon>
        <taxon>Quwivirus</taxon>
        <taxon>Quwivirus miniopteridbeta1</taxon>
    </lineage>
</organism>
<dbReference type="PROSITE" id="PS50041">
    <property type="entry name" value="C_TYPE_LECTIN_2"/>
    <property type="match status" value="1"/>
</dbReference>